<dbReference type="AlphaFoldDB" id="A0A1Y2BMR2"/>
<organism evidence="1 2">
    <name type="scientific">Rhizoclosmatium globosum</name>
    <dbReference type="NCBI Taxonomy" id="329046"/>
    <lineage>
        <taxon>Eukaryota</taxon>
        <taxon>Fungi</taxon>
        <taxon>Fungi incertae sedis</taxon>
        <taxon>Chytridiomycota</taxon>
        <taxon>Chytridiomycota incertae sedis</taxon>
        <taxon>Chytridiomycetes</taxon>
        <taxon>Chytridiales</taxon>
        <taxon>Chytriomycetaceae</taxon>
        <taxon>Rhizoclosmatium</taxon>
    </lineage>
</organism>
<evidence type="ECO:0000313" key="1">
    <source>
        <dbReference type="EMBL" id="ORY35990.1"/>
    </source>
</evidence>
<dbReference type="OrthoDB" id="10508901at2759"/>
<accession>A0A1Y2BMR2</accession>
<dbReference type="EMBL" id="MCGO01000059">
    <property type="protein sequence ID" value="ORY35990.1"/>
    <property type="molecule type" value="Genomic_DNA"/>
</dbReference>
<keyword evidence="2" id="KW-1185">Reference proteome</keyword>
<sequence>MFWDAFLKEVVEARCKALEVSGDGVVEAVTVEVNGIVKSRALKVGELDGIIVKVAKK</sequence>
<evidence type="ECO:0000313" key="2">
    <source>
        <dbReference type="Proteomes" id="UP000193642"/>
    </source>
</evidence>
<dbReference type="Proteomes" id="UP000193642">
    <property type="component" value="Unassembled WGS sequence"/>
</dbReference>
<reference evidence="1 2" key="1">
    <citation type="submission" date="2016-07" db="EMBL/GenBank/DDBJ databases">
        <title>Pervasive Adenine N6-methylation of Active Genes in Fungi.</title>
        <authorList>
            <consortium name="DOE Joint Genome Institute"/>
            <person name="Mondo S.J."/>
            <person name="Dannebaum R.O."/>
            <person name="Kuo R.C."/>
            <person name="Labutti K."/>
            <person name="Haridas S."/>
            <person name="Kuo A."/>
            <person name="Salamov A."/>
            <person name="Ahrendt S.R."/>
            <person name="Lipzen A."/>
            <person name="Sullivan W."/>
            <person name="Andreopoulos W.B."/>
            <person name="Clum A."/>
            <person name="Lindquist E."/>
            <person name="Daum C."/>
            <person name="Ramamoorthy G.K."/>
            <person name="Gryganskyi A."/>
            <person name="Culley D."/>
            <person name="Magnuson J.K."/>
            <person name="James T.Y."/>
            <person name="O'Malley M.A."/>
            <person name="Stajich J.E."/>
            <person name="Spatafora J.W."/>
            <person name="Visel A."/>
            <person name="Grigoriev I.V."/>
        </authorList>
    </citation>
    <scope>NUCLEOTIDE SEQUENCE [LARGE SCALE GENOMIC DNA]</scope>
    <source>
        <strain evidence="1 2">JEL800</strain>
    </source>
</reference>
<protein>
    <submittedName>
        <fullName evidence="1">Uncharacterized protein</fullName>
    </submittedName>
</protein>
<proteinExistence type="predicted"/>
<gene>
    <name evidence="1" type="ORF">BCR33DRAFT_722463</name>
</gene>
<name>A0A1Y2BMR2_9FUNG</name>
<comment type="caution">
    <text evidence="1">The sequence shown here is derived from an EMBL/GenBank/DDBJ whole genome shotgun (WGS) entry which is preliminary data.</text>
</comment>